<keyword evidence="1" id="KW-0175">Coiled coil</keyword>
<reference evidence="3" key="1">
    <citation type="journal article" date="2006" name="PLoS Biol.">
        <title>Macronuclear genome sequence of the ciliate Tetrahymena thermophila, a model eukaryote.</title>
        <authorList>
            <person name="Eisen J.A."/>
            <person name="Coyne R.S."/>
            <person name="Wu M."/>
            <person name="Wu D."/>
            <person name="Thiagarajan M."/>
            <person name="Wortman J.R."/>
            <person name="Badger J.H."/>
            <person name="Ren Q."/>
            <person name="Amedeo P."/>
            <person name="Jones K.M."/>
            <person name="Tallon L.J."/>
            <person name="Delcher A.L."/>
            <person name="Salzberg S.L."/>
            <person name="Silva J.C."/>
            <person name="Haas B.J."/>
            <person name="Majoros W.H."/>
            <person name="Farzad M."/>
            <person name="Carlton J.M."/>
            <person name="Smith R.K. Jr."/>
            <person name="Garg J."/>
            <person name="Pearlman R.E."/>
            <person name="Karrer K.M."/>
            <person name="Sun L."/>
            <person name="Manning G."/>
            <person name="Elde N.C."/>
            <person name="Turkewitz A.P."/>
            <person name="Asai D.J."/>
            <person name="Wilkes D.E."/>
            <person name="Wang Y."/>
            <person name="Cai H."/>
            <person name="Collins K."/>
            <person name="Stewart B.A."/>
            <person name="Lee S.R."/>
            <person name="Wilamowska K."/>
            <person name="Weinberg Z."/>
            <person name="Ruzzo W.L."/>
            <person name="Wloga D."/>
            <person name="Gaertig J."/>
            <person name="Frankel J."/>
            <person name="Tsao C.-C."/>
            <person name="Gorovsky M.A."/>
            <person name="Keeling P.J."/>
            <person name="Waller R.F."/>
            <person name="Patron N.J."/>
            <person name="Cherry J.M."/>
            <person name="Stover N.A."/>
            <person name="Krieger C.J."/>
            <person name="del Toro C."/>
            <person name="Ryder H.F."/>
            <person name="Williamson S.C."/>
            <person name="Barbeau R.A."/>
            <person name="Hamilton E.P."/>
            <person name="Orias E."/>
        </authorList>
    </citation>
    <scope>NUCLEOTIDE SEQUENCE [LARGE SCALE GENOMIC DNA]</scope>
    <source>
        <strain evidence="3">SB210</strain>
    </source>
</reference>
<keyword evidence="3" id="KW-1185">Reference proteome</keyword>
<dbReference type="SMR" id="I7MID7"/>
<dbReference type="GeneID" id="7829448"/>
<evidence type="ECO:0000256" key="1">
    <source>
        <dbReference type="SAM" id="Coils"/>
    </source>
</evidence>
<dbReference type="RefSeq" id="XP_001013170.2">
    <property type="nucleotide sequence ID" value="XM_001013170.2"/>
</dbReference>
<sequence>MNQVVQLEQTMKTFLRDFQNAFNLVQNPPQDLDMNYVENQARFLSQLAQEMQNDINNLKQIDTYTEEEIEQKTEKLQQERKIALQHYLSSKDEADKLNENLKANIDNLANKLYSLNE</sequence>
<dbReference type="Proteomes" id="UP000009168">
    <property type="component" value="Unassembled WGS sequence"/>
</dbReference>
<proteinExistence type="predicted"/>
<organism evidence="2 3">
    <name type="scientific">Tetrahymena thermophila (strain SB210)</name>
    <dbReference type="NCBI Taxonomy" id="312017"/>
    <lineage>
        <taxon>Eukaryota</taxon>
        <taxon>Sar</taxon>
        <taxon>Alveolata</taxon>
        <taxon>Ciliophora</taxon>
        <taxon>Intramacronucleata</taxon>
        <taxon>Oligohymenophorea</taxon>
        <taxon>Hymenostomatida</taxon>
        <taxon>Tetrahymenina</taxon>
        <taxon>Tetrahymenidae</taxon>
        <taxon>Tetrahymena</taxon>
    </lineage>
</organism>
<evidence type="ECO:0008006" key="4">
    <source>
        <dbReference type="Google" id="ProtNLM"/>
    </source>
</evidence>
<gene>
    <name evidence="2" type="ORF">TTHERM_00295380</name>
</gene>
<dbReference type="InParanoid" id="I7MID7"/>
<accession>I7MID7</accession>
<feature type="coiled-coil region" evidence="1">
    <location>
        <begin position="41"/>
        <end position="111"/>
    </location>
</feature>
<dbReference type="AlphaFoldDB" id="I7MID7"/>
<protein>
    <recommendedName>
        <fullName evidence="4">Mediator of RNA polymerase II transcription subunit 21</fullName>
    </recommendedName>
</protein>
<evidence type="ECO:0000313" key="3">
    <source>
        <dbReference type="Proteomes" id="UP000009168"/>
    </source>
</evidence>
<dbReference type="KEGG" id="tet:TTHERM_00295380"/>
<name>I7MID7_TETTS</name>
<evidence type="ECO:0000313" key="2">
    <source>
        <dbReference type="EMBL" id="EAR92925.2"/>
    </source>
</evidence>
<dbReference type="EMBL" id="GG662740">
    <property type="protein sequence ID" value="EAR92925.2"/>
    <property type="molecule type" value="Genomic_DNA"/>
</dbReference>